<dbReference type="Gene3D" id="3.30.1330.60">
    <property type="entry name" value="OmpA-like domain"/>
    <property type="match status" value="1"/>
</dbReference>
<dbReference type="OrthoDB" id="9809364at2"/>
<dbReference type="PRINTS" id="PR01021">
    <property type="entry name" value="OMPADOMAIN"/>
</dbReference>
<dbReference type="Pfam" id="PF07676">
    <property type="entry name" value="PD40"/>
    <property type="match status" value="3"/>
</dbReference>
<dbReference type="InterPro" id="IPR011659">
    <property type="entry name" value="WD40"/>
</dbReference>
<dbReference type="AlphaFoldDB" id="A0A1S2VLP7"/>
<evidence type="ECO:0000256" key="5">
    <source>
        <dbReference type="PROSITE-ProRule" id="PRU00473"/>
    </source>
</evidence>
<keyword evidence="3" id="KW-0998">Cell outer membrane</keyword>
<keyword evidence="7" id="KW-0966">Cell projection</keyword>
<dbReference type="PANTHER" id="PTHR30329">
    <property type="entry name" value="STATOR ELEMENT OF FLAGELLAR MOTOR COMPLEX"/>
    <property type="match status" value="1"/>
</dbReference>
<dbReference type="PROSITE" id="PS51123">
    <property type="entry name" value="OMPA_2"/>
    <property type="match status" value="1"/>
</dbReference>
<evidence type="ECO:0000256" key="4">
    <source>
        <dbReference type="PROSITE-ProRule" id="PRU00339"/>
    </source>
</evidence>
<dbReference type="PROSITE" id="PS50293">
    <property type="entry name" value="TPR_REGION"/>
    <property type="match status" value="1"/>
</dbReference>
<evidence type="ECO:0000256" key="1">
    <source>
        <dbReference type="ARBA" id="ARBA00004442"/>
    </source>
</evidence>
<dbReference type="SMART" id="SM00028">
    <property type="entry name" value="TPR"/>
    <property type="match status" value="2"/>
</dbReference>
<dbReference type="PANTHER" id="PTHR30329:SF21">
    <property type="entry name" value="LIPOPROTEIN YIAD-RELATED"/>
    <property type="match status" value="1"/>
</dbReference>
<comment type="subcellular location">
    <subcellularLocation>
        <location evidence="1">Cell outer membrane</location>
    </subcellularLocation>
</comment>
<dbReference type="InterPro" id="IPR019734">
    <property type="entry name" value="TPR_rpt"/>
</dbReference>
<dbReference type="Proteomes" id="UP000181790">
    <property type="component" value="Unassembled WGS sequence"/>
</dbReference>
<dbReference type="Gene3D" id="2.60.40.1120">
    <property type="entry name" value="Carboxypeptidase-like, regulatory domain"/>
    <property type="match status" value="1"/>
</dbReference>
<dbReference type="InterPro" id="IPR011990">
    <property type="entry name" value="TPR-like_helical_dom_sf"/>
</dbReference>
<dbReference type="CDD" id="cd07185">
    <property type="entry name" value="OmpA_C-like"/>
    <property type="match status" value="1"/>
</dbReference>
<feature type="repeat" description="TPR" evidence="4">
    <location>
        <begin position="94"/>
        <end position="127"/>
    </location>
</feature>
<dbReference type="CDD" id="cd15482">
    <property type="entry name" value="Sialidase_non-viral"/>
    <property type="match status" value="1"/>
</dbReference>
<keyword evidence="7" id="KW-0969">Cilium</keyword>
<gene>
    <name evidence="7" type="ORF">BLX24_07380</name>
</gene>
<dbReference type="EMBL" id="MORL01000003">
    <property type="protein sequence ID" value="OIN59682.1"/>
    <property type="molecule type" value="Genomic_DNA"/>
</dbReference>
<dbReference type="Pfam" id="PF13432">
    <property type="entry name" value="TPR_16"/>
    <property type="match status" value="1"/>
</dbReference>
<keyword evidence="8" id="KW-1185">Reference proteome</keyword>
<dbReference type="SUPFAM" id="SSF48452">
    <property type="entry name" value="TPR-like"/>
    <property type="match status" value="1"/>
</dbReference>
<accession>A0A1S2VLP7</accession>
<protein>
    <submittedName>
        <fullName evidence="7">Flagellar motor protein MotB</fullName>
    </submittedName>
</protein>
<dbReference type="SUPFAM" id="SSF82171">
    <property type="entry name" value="DPP6 N-terminal domain-like"/>
    <property type="match status" value="1"/>
</dbReference>
<dbReference type="InterPro" id="IPR011042">
    <property type="entry name" value="6-blade_b-propeller_TolB-like"/>
</dbReference>
<organism evidence="7 8">
    <name type="scientific">Arsenicibacter rosenii</name>
    <dbReference type="NCBI Taxonomy" id="1750698"/>
    <lineage>
        <taxon>Bacteria</taxon>
        <taxon>Pseudomonadati</taxon>
        <taxon>Bacteroidota</taxon>
        <taxon>Cytophagia</taxon>
        <taxon>Cytophagales</taxon>
        <taxon>Spirosomataceae</taxon>
        <taxon>Arsenicibacter</taxon>
    </lineage>
</organism>
<dbReference type="PROSITE" id="PS50005">
    <property type="entry name" value="TPR"/>
    <property type="match status" value="1"/>
</dbReference>
<dbReference type="Gene3D" id="1.25.40.10">
    <property type="entry name" value="Tetratricopeptide repeat domain"/>
    <property type="match status" value="1"/>
</dbReference>
<evidence type="ECO:0000313" key="8">
    <source>
        <dbReference type="Proteomes" id="UP000181790"/>
    </source>
</evidence>
<dbReference type="InterPro" id="IPR036737">
    <property type="entry name" value="OmpA-like_sf"/>
</dbReference>
<dbReference type="InterPro" id="IPR006664">
    <property type="entry name" value="OMP_bac"/>
</dbReference>
<dbReference type="Pfam" id="PF00691">
    <property type="entry name" value="OmpA"/>
    <property type="match status" value="1"/>
</dbReference>
<evidence type="ECO:0000256" key="3">
    <source>
        <dbReference type="ARBA" id="ARBA00023237"/>
    </source>
</evidence>
<evidence type="ECO:0000259" key="6">
    <source>
        <dbReference type="PROSITE" id="PS51123"/>
    </source>
</evidence>
<keyword evidence="7" id="KW-0282">Flagellum</keyword>
<name>A0A1S2VLP7_9BACT</name>
<dbReference type="InterPro" id="IPR008969">
    <property type="entry name" value="CarboxyPept-like_regulatory"/>
</dbReference>
<reference evidence="7 8" key="1">
    <citation type="submission" date="2016-10" db="EMBL/GenBank/DDBJ databases">
        <title>Arsenicibacter rosenii gen. nov., sp. nov., an efficient arsenic-methylating bacterium isolated from an arsenic-contaminated paddy soil.</title>
        <authorList>
            <person name="Huang K."/>
        </authorList>
    </citation>
    <scope>NUCLEOTIDE SEQUENCE [LARGE SCALE GENOMIC DNA]</scope>
    <source>
        <strain evidence="7 8">SM-1</strain>
    </source>
</reference>
<sequence length="674" mass="74023">MAGFVANTQVHGYSLTAGAEGVVLSAKSIGHRAWRSGLRILALCTMLYAPCPTHAQDSKARDLYVQGNKLFTERKPEEAITFMQEAIKRSPEFLDAHIKLGQLYEFRKRYEAALASFQNAIRLQPDPAVTGVAFQSVSSLLMRQGRYAEALPVLERYLTAFAPQSAQASRIQRLIATAKFGQEAMQNPQSVTPRPVSPTLQTTLSQYFPVLTADEQTLVFTALKAEGDEDLQVSTFTGETWNAPVSISQAINTPDNEGTASLSADGRMLVYTACQNRAGLGGCDLYVSRKTGSEWSAPQNLGPVVNSRFYESQPSLSADGRRLYFVSDRPGGLGKRDVWRTDLDPDGNWQTPVNLGAPVNTPFNEASPFIHANGRSLFFASDGHVGMGGYDLFVSDNPTGTDAPKSWSQPVNLGYPINNADDQASLFVTANGTRAYYSYEEQKEGVSQKSRLYMFDLPESLRERVKPVSYLKGTIVDARTKKPLPATIELIDLATKQVINRITADAQTGQYTSVLPSGGEYALYVSVPGYLFKSLSFDFTRKTKGDGLTLSVPLEPISTGKDAARETLNNIFFESGRYDLADKSRTELSRLVDFLKTNPTVKIEIAGHTDDQGEAATNLNLSKKRAQAVVDYLAKAGIEAGRIQATGYGETKPLVPNTTEENRRLNRRIEWHVL</sequence>
<dbReference type="InterPro" id="IPR006665">
    <property type="entry name" value="OmpA-like"/>
</dbReference>
<proteinExistence type="predicted"/>
<feature type="domain" description="OmpA-like" evidence="6">
    <location>
        <begin position="560"/>
        <end position="674"/>
    </location>
</feature>
<keyword evidence="2 5" id="KW-0472">Membrane</keyword>
<dbReference type="InterPro" id="IPR050330">
    <property type="entry name" value="Bact_OuterMem_StrucFunc"/>
</dbReference>
<comment type="caution">
    <text evidence="7">The sequence shown here is derived from an EMBL/GenBank/DDBJ whole genome shotgun (WGS) entry which is preliminary data.</text>
</comment>
<evidence type="ECO:0000313" key="7">
    <source>
        <dbReference type="EMBL" id="OIN59682.1"/>
    </source>
</evidence>
<dbReference type="Gene3D" id="2.120.10.30">
    <property type="entry name" value="TolB, C-terminal domain"/>
    <property type="match status" value="1"/>
</dbReference>
<evidence type="ECO:0000256" key="2">
    <source>
        <dbReference type="ARBA" id="ARBA00023136"/>
    </source>
</evidence>
<dbReference type="GO" id="GO:0009279">
    <property type="term" value="C:cell outer membrane"/>
    <property type="evidence" value="ECO:0007669"/>
    <property type="project" value="UniProtKB-SubCell"/>
</dbReference>
<keyword evidence="4" id="KW-0802">TPR repeat</keyword>
<dbReference type="SUPFAM" id="SSF103088">
    <property type="entry name" value="OmpA-like"/>
    <property type="match status" value="1"/>
</dbReference>
<dbReference type="Pfam" id="PF14559">
    <property type="entry name" value="TPR_19"/>
    <property type="match status" value="1"/>
</dbReference>
<dbReference type="SUPFAM" id="SSF49464">
    <property type="entry name" value="Carboxypeptidase regulatory domain-like"/>
    <property type="match status" value="1"/>
</dbReference>